<reference evidence="1 2" key="1">
    <citation type="submission" date="2018-01" db="EMBL/GenBank/DDBJ databases">
        <authorList>
            <person name="Gaut B.S."/>
            <person name="Morton B.R."/>
            <person name="Clegg M.T."/>
            <person name="Duvall M.R."/>
        </authorList>
    </citation>
    <scope>NUCLEOTIDE SEQUENCE [LARGE SCALE GENOMIC DNA]</scope>
    <source>
        <strain evidence="1">Cupriavidus taiwanensis cmp 52</strain>
    </source>
</reference>
<dbReference type="RefSeq" id="WP_116386294.1">
    <property type="nucleotide sequence ID" value="NZ_OVTA01000073.1"/>
</dbReference>
<organism evidence="1 2">
    <name type="scientific">Cupriavidus taiwanensis</name>
    <dbReference type="NCBI Taxonomy" id="164546"/>
    <lineage>
        <taxon>Bacteria</taxon>
        <taxon>Pseudomonadati</taxon>
        <taxon>Pseudomonadota</taxon>
        <taxon>Betaproteobacteria</taxon>
        <taxon>Burkholderiales</taxon>
        <taxon>Burkholderiaceae</taxon>
        <taxon>Cupriavidus</taxon>
    </lineage>
</organism>
<gene>
    <name evidence="1" type="ORF">CBM2634_U100003</name>
</gene>
<dbReference type="AlphaFoldDB" id="A0A375JEB3"/>
<evidence type="ECO:0000313" key="2">
    <source>
        <dbReference type="Proteomes" id="UP000256805"/>
    </source>
</evidence>
<sequence length="1067" mass="119652">MDPDAERFLTERVDFLLGNGAKHFTRLLLRFHHIATLPTGGGMGLSAAVGLYMEAQYRSIVVGRWPPVLRFLIAQRERLAGLVSSALAKVIETWLTKTPHTLSSGNPMPFRREMAEMALAMARTVQVEKGHGVMYLTREPLLYTAPMAGAADLPTEIGNWALELAGRRKVDAHVKRRIAEVELQKAKARAERLKTDAEYKARHEERNPMPLSLGSFRERLPPWPLGASGKVDMDFRTACIKENGIQSLMRAQPELAAEVLLALIIEDEPERDYGAERSEMDLGLEYLQDAYPTAFWKSPFFPFFQLAPATALTSLIALVNFCTERWVAEVMKGRTGGAPGVTLQFSDGSEKTFAGWWEVFDWPQSNDSMRNGNLFCALDALERWLMLRLDAAEDITADIERILREGNSAALVSVLLNVAKYRPSLLTGPLAALITFPDLFYWDSVRVKQVAHNFIGWSWLQGGQAMFDFARDWTLAPHRQQQFFAVVVELLLADGDVARRLQALLPTWALPEDPKEALEFKLLFAALDRANYQTVTDPATGAESKGLVYPDDLRLEVLSWQTDRAPTLAYLLVPDRCEQKLRGGQPLTDDEASYLFNLLRECDAGAEGEDEDAKSKCRFAAAGTLVALGGAWLAQNPEAQKHALEVVRAGVAAVASTGEEIRERRMGSLRDELKFVAYAVMHLWLADGDGVQEWEAVVMRLLTSGDTRTTAVVVGVAYANREQLGTAWWRLLRAGLFWSGLILLAPHHGDGDDAERAWRVWLARLRRFPLRGLNATPDELDFKRVVAGRERLDFQRRTRLYNAGDQTWRGKPKRERGGSLDGHFLEVLFNWLIEGGGTGDRDLDTRLALRIWDYDSTRAKAREKKKHGEYDLPSQNLGYDILLKLGALSIAAPAGEERAVWEPVLAHGPAAHYALQHFIRSLFLRLGKGDDPVTFERVWRATAEYGLAADWSQPGLWFYGERLICDLLGFGNEDALSRLHPGAALRMKDLYKRWADAHLARDEECVTRFCHFLTTKFGAPLRLEGLRWLAAKLMEREPSSRWYLEGTGDALVELVAAALSSDAQDLS</sequence>
<protein>
    <submittedName>
        <fullName evidence="1">Uncharacterized protein</fullName>
    </submittedName>
</protein>
<dbReference type="Proteomes" id="UP000256805">
    <property type="component" value="Unassembled WGS sequence"/>
</dbReference>
<accession>A0A375JEB3</accession>
<proteinExistence type="predicted"/>
<evidence type="ECO:0000313" key="1">
    <source>
        <dbReference type="EMBL" id="SPS02460.1"/>
    </source>
</evidence>
<name>A0A375JEB3_9BURK</name>
<dbReference type="EMBL" id="OVTA01000073">
    <property type="protein sequence ID" value="SPS02460.1"/>
    <property type="molecule type" value="Genomic_DNA"/>
</dbReference>